<dbReference type="EMBL" id="FPIZ01000013">
    <property type="protein sequence ID" value="SFW74219.1"/>
    <property type="molecule type" value="Genomic_DNA"/>
</dbReference>
<evidence type="ECO:0000313" key="1">
    <source>
        <dbReference type="EMBL" id="SFW74219.1"/>
    </source>
</evidence>
<evidence type="ECO:0000313" key="3">
    <source>
        <dbReference type="Proteomes" id="UP000183788"/>
    </source>
</evidence>
<reference evidence="1 3" key="1">
    <citation type="submission" date="2016-11" db="EMBL/GenBank/DDBJ databases">
        <authorList>
            <person name="Jaros S."/>
            <person name="Januszkiewicz K."/>
            <person name="Wedrychowicz H."/>
        </authorList>
    </citation>
    <scope>NUCLEOTIDE SEQUENCE [LARGE SCALE GENOMIC DNA]</scope>
    <source>
        <strain evidence="1 3">DSM 784</strain>
    </source>
</reference>
<dbReference type="OrthoDB" id="644804at2"/>
<gene>
    <name evidence="1" type="ORF">SAMN05661012_04121</name>
    <name evidence="2" type="ORF">SR876_10420</name>
</gene>
<dbReference type="STRING" id="1004.SAMN05661012_04121"/>
<dbReference type="Proteomes" id="UP000183788">
    <property type="component" value="Unassembled WGS sequence"/>
</dbReference>
<organism evidence="1 3">
    <name type="scientific">Chitinophaga sancti</name>
    <dbReference type="NCBI Taxonomy" id="1004"/>
    <lineage>
        <taxon>Bacteria</taxon>
        <taxon>Pseudomonadati</taxon>
        <taxon>Bacteroidota</taxon>
        <taxon>Chitinophagia</taxon>
        <taxon>Chitinophagales</taxon>
        <taxon>Chitinophagaceae</taxon>
        <taxon>Chitinophaga</taxon>
    </lineage>
</organism>
<protein>
    <recommendedName>
        <fullName evidence="5">PAS domain-containing protein</fullName>
    </recommendedName>
</protein>
<proteinExistence type="predicted"/>
<evidence type="ECO:0000313" key="2">
    <source>
        <dbReference type="EMBL" id="WQG91920.1"/>
    </source>
</evidence>
<dbReference type="AlphaFoldDB" id="A0A1K1RPL9"/>
<accession>A0A1K1RPL9</accession>
<dbReference type="EMBL" id="CP140154">
    <property type="protein sequence ID" value="WQG91920.1"/>
    <property type="molecule type" value="Genomic_DNA"/>
</dbReference>
<reference evidence="2 4" key="2">
    <citation type="submission" date="2023-11" db="EMBL/GenBank/DDBJ databases">
        <title>MicrobeMod: A computational toolkit for identifying prokaryotic methylation and restriction-modification with nanopore sequencing.</title>
        <authorList>
            <person name="Crits-Christoph A."/>
            <person name="Kang S.C."/>
            <person name="Lee H."/>
            <person name="Ostrov N."/>
        </authorList>
    </citation>
    <scope>NUCLEOTIDE SEQUENCE [LARGE SCALE GENOMIC DNA]</scope>
    <source>
        <strain evidence="2 4">ATCC 23090</strain>
    </source>
</reference>
<evidence type="ECO:0008006" key="5">
    <source>
        <dbReference type="Google" id="ProtNLM"/>
    </source>
</evidence>
<evidence type="ECO:0000313" key="4">
    <source>
        <dbReference type="Proteomes" id="UP001326715"/>
    </source>
</evidence>
<dbReference type="Proteomes" id="UP001326715">
    <property type="component" value="Chromosome"/>
</dbReference>
<sequence length="274" mass="30793">MTRWERTALTFISQTSDWDRNRDSTSFIPFSISLLRELFGAYSSLLLDFEDAYTAKVKAASPSYLNDLILNPGPIIALLEQHHFKAIYWAQIPERNPFDDLLQALSSAVILPVKAHGVNGVILFGWSEPQIFDAPARESLEIIQGRLREILQQSYNQRVLSGTMLRFTAIMHAMPQAIVFIGNDGHSGWVNAAAASLLQLERSGEQPPHVLSAVMGQLINSAENKEHINNEALQLFMSPDNQMKDMRWEIPGNTLSVSCMPVDGIGRLWEFKKL</sequence>
<name>A0A1K1RPL9_9BACT</name>
<dbReference type="RefSeq" id="WP_072363114.1">
    <property type="nucleotide sequence ID" value="NZ_CP139972.1"/>
</dbReference>
<keyword evidence="4" id="KW-1185">Reference proteome</keyword>